<feature type="region of interest" description="Disordered" evidence="1">
    <location>
        <begin position="264"/>
        <end position="288"/>
    </location>
</feature>
<evidence type="ECO:0000256" key="1">
    <source>
        <dbReference type="SAM" id="MobiDB-lite"/>
    </source>
</evidence>
<gene>
    <name evidence="3" type="ORF">BN1204_070220</name>
    <name evidence="2" type="ORF">NCLIV_070220</name>
</gene>
<accession>F0JBB2</accession>
<dbReference type="VEuPathDB" id="ToxoDB:NCLIV_070220"/>
<feature type="compositionally biased region" description="Polar residues" evidence="1">
    <location>
        <begin position="277"/>
        <end position="288"/>
    </location>
</feature>
<evidence type="ECO:0000313" key="3">
    <source>
        <dbReference type="EMBL" id="CEL71379.1"/>
    </source>
</evidence>
<evidence type="ECO:0000313" key="2">
    <source>
        <dbReference type="EMBL" id="CCA30141.1"/>
    </source>
</evidence>
<dbReference type="EMBL" id="LN714488">
    <property type="protein sequence ID" value="CEL71379.1"/>
    <property type="molecule type" value="Genomic_DNA"/>
</dbReference>
<reference evidence="2" key="2">
    <citation type="submission" date="2011-03" db="EMBL/GenBank/DDBJ databases">
        <authorList>
            <person name="Aslett M."/>
        </authorList>
    </citation>
    <scope>NUCLEOTIDE SEQUENCE</scope>
    <source>
        <strain evidence="2">Liverpool</strain>
    </source>
</reference>
<reference evidence="2" key="1">
    <citation type="submission" date="2011-03" db="EMBL/GenBank/DDBJ databases">
        <title>Comparative genomics and transcriptomics of Neospora caninum and Toxoplasma gondii.</title>
        <authorList>
            <person name="Reid A.J."/>
            <person name="Sohal A."/>
            <person name="Harris D."/>
            <person name="Quail M."/>
            <person name="Sanders M."/>
            <person name="Berriman M."/>
            <person name="Wastling J.M."/>
            <person name="Pain A."/>
        </authorList>
    </citation>
    <scope>NUCLEOTIDE SEQUENCE</scope>
    <source>
        <strain evidence="2">Liverpool</strain>
    </source>
</reference>
<dbReference type="AlphaFoldDB" id="F0JBB2"/>
<organism>
    <name type="scientific">Neospora caninum (strain Liverpool)</name>
    <dbReference type="NCBI Taxonomy" id="572307"/>
    <lineage>
        <taxon>Eukaryota</taxon>
        <taxon>Sar</taxon>
        <taxon>Alveolata</taxon>
        <taxon>Apicomplexa</taxon>
        <taxon>Conoidasida</taxon>
        <taxon>Coccidia</taxon>
        <taxon>Eucoccidiorida</taxon>
        <taxon>Eimeriorina</taxon>
        <taxon>Sarcocystidae</taxon>
        <taxon>Neospora</taxon>
    </lineage>
</organism>
<name>F0JBB2_NEOCL</name>
<sequence length="314" mass="35071">MRISPQDTCRLRKVWRVVSVQCDDGKSGGRCARRRSSVLPLKRSVCFQQRLTCSPSVKAEFLEKMTAEGVRSAKSMSSSVHDPPVWAPVSPAKDLAPKWTTETFAPSTWPKFTQASYPPSAPVDAWRPLPHGEPEQQLWRRVVDWIVGPYTPPPDTETVGGCGFEILGWKVNFCGHQRAIHAPQTRREYPSLVFPYSDSIYVPEKASGLVPCVDDRGTVTPQATRLARWVRQPPPAQCCGETVAQDCTPHYFRDRHGETWEVLEASPTSHLSRRQSTDSADSYGNTHASSRSTVCVEDCERLRAFVPPLDSVAH</sequence>
<dbReference type="EMBL" id="CADU01000338">
    <property type="protein sequence ID" value="CCA30141.1"/>
    <property type="molecule type" value="Genomic_DNA"/>
</dbReference>
<proteinExistence type="predicted"/>
<reference evidence="3" key="3">
    <citation type="journal article" date="2015" name="PLoS ONE">
        <title>Comprehensive Evaluation of Toxoplasma gondii VEG and Neospora caninum LIV Genomes with Tachyzoite Stage Transcriptome and Proteome Defines Novel Transcript Features.</title>
        <authorList>
            <person name="Ramaprasad A."/>
            <person name="Mourier T."/>
            <person name="Naeem R."/>
            <person name="Malas T.B."/>
            <person name="Moussa E."/>
            <person name="Panigrahi A."/>
            <person name="Vermont S.J."/>
            <person name="Otto T.D."/>
            <person name="Wastling J."/>
            <person name="Pain A."/>
        </authorList>
    </citation>
    <scope>NUCLEOTIDE SEQUENCE</scope>
    <source>
        <strain evidence="3">Liverpool</strain>
    </source>
</reference>
<protein>
    <submittedName>
        <fullName evidence="2">Uncharacterized protein</fullName>
    </submittedName>
</protein>